<gene>
    <name evidence="3" type="ORF">OXD698_LOCUS12641</name>
</gene>
<evidence type="ECO:0000313" key="3">
    <source>
        <dbReference type="EMBL" id="CAF3706320.1"/>
    </source>
</evidence>
<dbReference type="EMBL" id="CAJOAZ010000743">
    <property type="protein sequence ID" value="CAF3706320.1"/>
    <property type="molecule type" value="Genomic_DNA"/>
</dbReference>
<dbReference type="AlphaFoldDB" id="A0A818V1N3"/>
<organism evidence="3 4">
    <name type="scientific">Adineta steineri</name>
    <dbReference type="NCBI Taxonomy" id="433720"/>
    <lineage>
        <taxon>Eukaryota</taxon>
        <taxon>Metazoa</taxon>
        <taxon>Spiralia</taxon>
        <taxon>Gnathifera</taxon>
        <taxon>Rotifera</taxon>
        <taxon>Eurotatoria</taxon>
        <taxon>Bdelloidea</taxon>
        <taxon>Adinetida</taxon>
        <taxon>Adinetidae</taxon>
        <taxon>Adineta</taxon>
    </lineage>
</organism>
<keyword evidence="1" id="KW-0812">Transmembrane</keyword>
<dbReference type="SUPFAM" id="SSF52047">
    <property type="entry name" value="RNI-like"/>
    <property type="match status" value="1"/>
</dbReference>
<keyword evidence="1" id="KW-0472">Membrane</keyword>
<sequence length="600" mass="68033">MYLIYFYLILLSLSLTRACNIFVGMTCTCYESIDIRCTMSKIAPLTFVTPSIKQNFQSIDLKFYSDEYIQLDSDYFILLNQLFSNTTTTTQQTLSITLRFQNFYSFHAKTGTFRNLFHKINTSYSRLTIELQPLKAKSIIFDKNSFENLQINELSIYADSLGSPFESIFNHTNITHLNIEGAVVTHDSTLLSKYTGHIRSLKITRMIDTLNSDEFPPFPVQTYTIEAHKMRKLDALSFINYTQLTGLNIIQPDVSITSKVLNGLENLSSLRSISIDAERIADGALKHVKHIQTLILGSYLRLLDSESINSLSSLQQLDVRYVQFSTLQANTSCALADFINRKRMLGLTVYLPHENHDCDCVLAFLNNMIDDGEQLIKCQSINNDRCLFSSCSIVSEYFNRKQKETKSTIKVNTPAIITPSILPPLIDFNEQDPPFYPDSKEDQTTIRVFIEPNIYDDDEEEEEDMVTNMTGTVEMTSASTTTTATTTTTTTRITTVATKRITAALTTMMTTTTTTTTTTTPFLTTAEEIDNQFATPYMKRFDSQLKTYGSANYLIVSWIPFAVIASCLFFSLVIAMASYLIYHKRHTVSFKLVPQTSPII</sequence>
<name>A0A818V1N3_9BILA</name>
<feature type="chain" id="PRO_5032463783" evidence="2">
    <location>
        <begin position="19"/>
        <end position="600"/>
    </location>
</feature>
<comment type="caution">
    <text evidence="3">The sequence shown here is derived from an EMBL/GenBank/DDBJ whole genome shotgun (WGS) entry which is preliminary data.</text>
</comment>
<evidence type="ECO:0000256" key="1">
    <source>
        <dbReference type="SAM" id="Phobius"/>
    </source>
</evidence>
<proteinExistence type="predicted"/>
<reference evidence="3" key="1">
    <citation type="submission" date="2021-02" db="EMBL/GenBank/DDBJ databases">
        <authorList>
            <person name="Nowell W R."/>
        </authorList>
    </citation>
    <scope>NUCLEOTIDE SEQUENCE</scope>
</reference>
<dbReference type="Gene3D" id="3.80.10.10">
    <property type="entry name" value="Ribonuclease Inhibitor"/>
    <property type="match status" value="1"/>
</dbReference>
<dbReference type="InterPro" id="IPR032675">
    <property type="entry name" value="LRR_dom_sf"/>
</dbReference>
<evidence type="ECO:0000313" key="4">
    <source>
        <dbReference type="Proteomes" id="UP000663844"/>
    </source>
</evidence>
<feature type="transmembrane region" description="Helical" evidence="1">
    <location>
        <begin position="558"/>
        <end position="582"/>
    </location>
</feature>
<dbReference type="Proteomes" id="UP000663844">
    <property type="component" value="Unassembled WGS sequence"/>
</dbReference>
<feature type="signal peptide" evidence="2">
    <location>
        <begin position="1"/>
        <end position="18"/>
    </location>
</feature>
<keyword evidence="2" id="KW-0732">Signal</keyword>
<protein>
    <submittedName>
        <fullName evidence="3">Uncharacterized protein</fullName>
    </submittedName>
</protein>
<evidence type="ECO:0000256" key="2">
    <source>
        <dbReference type="SAM" id="SignalP"/>
    </source>
</evidence>
<keyword evidence="1" id="KW-1133">Transmembrane helix</keyword>
<accession>A0A818V1N3</accession>